<feature type="transmembrane region" description="Helical" evidence="1">
    <location>
        <begin position="12"/>
        <end position="36"/>
    </location>
</feature>
<keyword evidence="1" id="KW-1133">Transmembrane helix</keyword>
<keyword evidence="1" id="KW-0812">Transmembrane</keyword>
<keyword evidence="3" id="KW-1185">Reference proteome</keyword>
<evidence type="ECO:0000313" key="3">
    <source>
        <dbReference type="Proteomes" id="UP001227101"/>
    </source>
</evidence>
<dbReference type="EMBL" id="CP127173">
    <property type="protein sequence ID" value="WIV57438.1"/>
    <property type="molecule type" value="Genomic_DNA"/>
</dbReference>
<evidence type="ECO:0000256" key="1">
    <source>
        <dbReference type="SAM" id="Phobius"/>
    </source>
</evidence>
<organism evidence="2 3">
    <name type="scientific">Amycolatopsis nalaikhensis</name>
    <dbReference type="NCBI Taxonomy" id="715472"/>
    <lineage>
        <taxon>Bacteria</taxon>
        <taxon>Bacillati</taxon>
        <taxon>Actinomycetota</taxon>
        <taxon>Actinomycetes</taxon>
        <taxon>Pseudonocardiales</taxon>
        <taxon>Pseudonocardiaceae</taxon>
        <taxon>Amycolatopsis</taxon>
    </lineage>
</organism>
<evidence type="ECO:0008006" key="4">
    <source>
        <dbReference type="Google" id="ProtNLM"/>
    </source>
</evidence>
<dbReference type="Proteomes" id="UP001227101">
    <property type="component" value="Chromosome"/>
</dbReference>
<dbReference type="RefSeq" id="WP_285454709.1">
    <property type="nucleotide sequence ID" value="NZ_CP127173.1"/>
</dbReference>
<name>A0ABY8XPB5_9PSEU</name>
<accession>A0ABY8XPB5</accession>
<gene>
    <name evidence="2" type="ORF">QP939_01725</name>
</gene>
<proteinExistence type="predicted"/>
<reference evidence="2 3" key="1">
    <citation type="submission" date="2023-06" db="EMBL/GenBank/DDBJ databases">
        <authorList>
            <person name="Oyuntsetseg B."/>
            <person name="Kim S.B."/>
        </authorList>
    </citation>
    <scope>NUCLEOTIDE SEQUENCE [LARGE SCALE GENOMIC DNA]</scope>
    <source>
        <strain evidence="2 3">2-2</strain>
    </source>
</reference>
<protein>
    <recommendedName>
        <fullName evidence="4">Secreted protein</fullName>
    </recommendedName>
</protein>
<evidence type="ECO:0000313" key="2">
    <source>
        <dbReference type="EMBL" id="WIV57438.1"/>
    </source>
</evidence>
<keyword evidence="1" id="KW-0472">Membrane</keyword>
<sequence>MNNAPAVDTAPWYFTAVVAAITAGAALIGSFVTAWITNREARKRLEADLGSRREDERIKLLYDRRVALYSEVTKLLDEISTLYSQIESAYVRVLQVSYIPDETKDSISERIADLKDIGRDLGAVIYTALITASTDVVQIIQRIKRDTYTVAELMERLHSANRWSEMDFDKIVKYLTHDHGTCIVLMSRDLGIDRSQEDEELPPGNTADDKEAMFKAAKQAGDV</sequence>